<dbReference type="InParanoid" id="A0A0P0XLR6"/>
<name>A0A0P0XLR6_ORYSJ</name>
<dbReference type="Gramene" id="Os09t0416250-00">
    <property type="protein sequence ID" value="Os09t0416250-00"/>
    <property type="gene ID" value="Os09g0416250"/>
</dbReference>
<gene>
    <name evidence="2" type="ordered locus">Os09g0416250</name>
    <name evidence="2" type="ORF">OSNPB_090416250</name>
</gene>
<protein>
    <submittedName>
        <fullName evidence="2">Os09g0416250 protein</fullName>
    </submittedName>
</protein>
<dbReference type="Proteomes" id="UP000059680">
    <property type="component" value="Chromosome 9"/>
</dbReference>
<organism evidence="2 3">
    <name type="scientific">Oryza sativa subsp. japonica</name>
    <name type="common">Rice</name>
    <dbReference type="NCBI Taxonomy" id="39947"/>
    <lineage>
        <taxon>Eukaryota</taxon>
        <taxon>Viridiplantae</taxon>
        <taxon>Streptophyta</taxon>
        <taxon>Embryophyta</taxon>
        <taxon>Tracheophyta</taxon>
        <taxon>Spermatophyta</taxon>
        <taxon>Magnoliopsida</taxon>
        <taxon>Liliopsida</taxon>
        <taxon>Poales</taxon>
        <taxon>Poaceae</taxon>
        <taxon>BOP clade</taxon>
        <taxon>Oryzoideae</taxon>
        <taxon>Oryzeae</taxon>
        <taxon>Oryzinae</taxon>
        <taxon>Oryza</taxon>
        <taxon>Oryza sativa</taxon>
    </lineage>
</organism>
<dbReference type="FunCoup" id="A0A0P0XLR6">
    <property type="interactions" value="4"/>
</dbReference>
<reference evidence="2 3" key="3">
    <citation type="journal article" date="2013" name="Rice">
        <title>Improvement of the Oryza sativa Nipponbare reference genome using next generation sequence and optical map data.</title>
        <authorList>
            <person name="Kawahara Y."/>
            <person name="de la Bastide M."/>
            <person name="Hamilton J.P."/>
            <person name="Kanamori H."/>
            <person name="McCombie W.R."/>
            <person name="Ouyang S."/>
            <person name="Schwartz D.C."/>
            <person name="Tanaka T."/>
            <person name="Wu J."/>
            <person name="Zhou S."/>
            <person name="Childs K.L."/>
            <person name="Davidson R.M."/>
            <person name="Lin H."/>
            <person name="Quesada-Ocampo L."/>
            <person name="Vaillancourt B."/>
            <person name="Sakai H."/>
            <person name="Lee S.S."/>
            <person name="Kim J."/>
            <person name="Numa H."/>
            <person name="Itoh T."/>
            <person name="Buell C.R."/>
            <person name="Matsumoto T."/>
        </authorList>
    </citation>
    <scope>NUCLEOTIDE SEQUENCE [LARGE SCALE GENOMIC DNA]</scope>
    <source>
        <strain evidence="3">cv. Nipponbare</strain>
    </source>
</reference>
<feature type="region of interest" description="Disordered" evidence="1">
    <location>
        <begin position="85"/>
        <end position="113"/>
    </location>
</feature>
<reference evidence="3" key="1">
    <citation type="journal article" date="2005" name="Nature">
        <title>The map-based sequence of the rice genome.</title>
        <authorList>
            <consortium name="International rice genome sequencing project (IRGSP)"/>
            <person name="Matsumoto T."/>
            <person name="Wu J."/>
            <person name="Kanamori H."/>
            <person name="Katayose Y."/>
            <person name="Fujisawa M."/>
            <person name="Namiki N."/>
            <person name="Mizuno H."/>
            <person name="Yamamoto K."/>
            <person name="Antonio B.A."/>
            <person name="Baba T."/>
            <person name="Sakata K."/>
            <person name="Nagamura Y."/>
            <person name="Aoki H."/>
            <person name="Arikawa K."/>
            <person name="Arita K."/>
            <person name="Bito T."/>
            <person name="Chiden Y."/>
            <person name="Fujitsuka N."/>
            <person name="Fukunaka R."/>
            <person name="Hamada M."/>
            <person name="Harada C."/>
            <person name="Hayashi A."/>
            <person name="Hijishita S."/>
            <person name="Honda M."/>
            <person name="Hosokawa S."/>
            <person name="Ichikawa Y."/>
            <person name="Idonuma A."/>
            <person name="Iijima M."/>
            <person name="Ikeda M."/>
            <person name="Ikeno M."/>
            <person name="Ito K."/>
            <person name="Ito S."/>
            <person name="Ito T."/>
            <person name="Ito Y."/>
            <person name="Ito Y."/>
            <person name="Iwabuchi A."/>
            <person name="Kamiya K."/>
            <person name="Karasawa W."/>
            <person name="Kurita K."/>
            <person name="Katagiri S."/>
            <person name="Kikuta A."/>
            <person name="Kobayashi H."/>
            <person name="Kobayashi N."/>
            <person name="Machita K."/>
            <person name="Maehara T."/>
            <person name="Masukawa M."/>
            <person name="Mizubayashi T."/>
            <person name="Mukai Y."/>
            <person name="Nagasaki H."/>
            <person name="Nagata Y."/>
            <person name="Naito S."/>
            <person name="Nakashima M."/>
            <person name="Nakama Y."/>
            <person name="Nakamichi Y."/>
            <person name="Nakamura M."/>
            <person name="Meguro A."/>
            <person name="Negishi M."/>
            <person name="Ohta I."/>
            <person name="Ohta T."/>
            <person name="Okamoto M."/>
            <person name="Ono N."/>
            <person name="Saji S."/>
            <person name="Sakaguchi M."/>
            <person name="Sakai K."/>
            <person name="Shibata M."/>
            <person name="Shimokawa T."/>
            <person name="Song J."/>
            <person name="Takazaki Y."/>
            <person name="Terasawa K."/>
            <person name="Tsugane M."/>
            <person name="Tsuji K."/>
            <person name="Ueda S."/>
            <person name="Waki K."/>
            <person name="Yamagata H."/>
            <person name="Yamamoto M."/>
            <person name="Yamamoto S."/>
            <person name="Yamane H."/>
            <person name="Yoshiki S."/>
            <person name="Yoshihara R."/>
            <person name="Yukawa K."/>
            <person name="Zhong H."/>
            <person name="Yano M."/>
            <person name="Yuan Q."/>
            <person name="Ouyang S."/>
            <person name="Liu J."/>
            <person name="Jones K.M."/>
            <person name="Gansberger K."/>
            <person name="Moffat K."/>
            <person name="Hill J."/>
            <person name="Bera J."/>
            <person name="Fadrosh D."/>
            <person name="Jin S."/>
            <person name="Johri S."/>
            <person name="Kim M."/>
            <person name="Overton L."/>
            <person name="Reardon M."/>
            <person name="Tsitrin T."/>
            <person name="Vuong H."/>
            <person name="Weaver B."/>
            <person name="Ciecko A."/>
            <person name="Tallon L."/>
            <person name="Jackson J."/>
            <person name="Pai G."/>
            <person name="Aken S.V."/>
            <person name="Utterback T."/>
            <person name="Reidmuller S."/>
            <person name="Feldblyum T."/>
            <person name="Hsiao J."/>
            <person name="Zismann V."/>
            <person name="Iobst S."/>
            <person name="de Vazeille A.R."/>
            <person name="Buell C.R."/>
            <person name="Ying K."/>
            <person name="Li Y."/>
            <person name="Lu T."/>
            <person name="Huang Y."/>
            <person name="Zhao Q."/>
            <person name="Feng Q."/>
            <person name="Zhang L."/>
            <person name="Zhu J."/>
            <person name="Weng Q."/>
            <person name="Mu J."/>
            <person name="Lu Y."/>
            <person name="Fan D."/>
            <person name="Liu Y."/>
            <person name="Guan J."/>
            <person name="Zhang Y."/>
            <person name="Yu S."/>
            <person name="Liu X."/>
            <person name="Zhang Y."/>
            <person name="Hong G."/>
            <person name="Han B."/>
            <person name="Choisne N."/>
            <person name="Demange N."/>
            <person name="Orjeda G."/>
            <person name="Samain S."/>
            <person name="Cattolico L."/>
            <person name="Pelletier E."/>
            <person name="Couloux A."/>
            <person name="Segurens B."/>
            <person name="Wincker P."/>
            <person name="D'Hont A."/>
            <person name="Scarpelli C."/>
            <person name="Weissenbach J."/>
            <person name="Salanoubat M."/>
            <person name="Quetier F."/>
            <person name="Yu Y."/>
            <person name="Kim H.R."/>
            <person name="Rambo T."/>
            <person name="Currie J."/>
            <person name="Collura K."/>
            <person name="Luo M."/>
            <person name="Yang T."/>
            <person name="Ammiraju J.S.S."/>
            <person name="Engler F."/>
            <person name="Soderlund C."/>
            <person name="Wing R.A."/>
            <person name="Palmer L.E."/>
            <person name="de la Bastide M."/>
            <person name="Spiegel L."/>
            <person name="Nascimento L."/>
            <person name="Zutavern T."/>
            <person name="O'Shaughnessy A."/>
            <person name="Dike S."/>
            <person name="Dedhia N."/>
            <person name="Preston R."/>
            <person name="Balija V."/>
            <person name="McCombie W.R."/>
            <person name="Chow T."/>
            <person name="Chen H."/>
            <person name="Chung M."/>
            <person name="Chen C."/>
            <person name="Shaw J."/>
            <person name="Wu H."/>
            <person name="Hsiao K."/>
            <person name="Chao Y."/>
            <person name="Chu M."/>
            <person name="Cheng C."/>
            <person name="Hour A."/>
            <person name="Lee P."/>
            <person name="Lin S."/>
            <person name="Lin Y."/>
            <person name="Liou J."/>
            <person name="Liu S."/>
            <person name="Hsing Y."/>
            <person name="Raghuvanshi S."/>
            <person name="Mohanty A."/>
            <person name="Bharti A.K."/>
            <person name="Gaur A."/>
            <person name="Gupta V."/>
            <person name="Kumar D."/>
            <person name="Ravi V."/>
            <person name="Vij S."/>
            <person name="Kapur A."/>
            <person name="Khurana P."/>
            <person name="Khurana P."/>
            <person name="Khurana J.P."/>
            <person name="Tyagi A.K."/>
            <person name="Gaikwad K."/>
            <person name="Singh A."/>
            <person name="Dalal V."/>
            <person name="Srivastava S."/>
            <person name="Dixit A."/>
            <person name="Pal A.K."/>
            <person name="Ghazi I.A."/>
            <person name="Yadav M."/>
            <person name="Pandit A."/>
            <person name="Bhargava A."/>
            <person name="Sureshbabu K."/>
            <person name="Batra K."/>
            <person name="Sharma T.R."/>
            <person name="Mohapatra T."/>
            <person name="Singh N.K."/>
            <person name="Messing J."/>
            <person name="Nelson A.B."/>
            <person name="Fuks G."/>
            <person name="Kavchok S."/>
            <person name="Keizer G."/>
            <person name="Linton E."/>
            <person name="Llaca V."/>
            <person name="Song R."/>
            <person name="Tanyolac B."/>
            <person name="Young S."/>
            <person name="Ho-Il K."/>
            <person name="Hahn J.H."/>
            <person name="Sangsakoo G."/>
            <person name="Vanavichit A."/>
            <person name="de Mattos Luiz.A.T."/>
            <person name="Zimmer P.D."/>
            <person name="Malone G."/>
            <person name="Dellagostin O."/>
            <person name="de Oliveira A.C."/>
            <person name="Bevan M."/>
            <person name="Bancroft I."/>
            <person name="Minx P."/>
            <person name="Cordum H."/>
            <person name="Wilson R."/>
            <person name="Cheng Z."/>
            <person name="Jin W."/>
            <person name="Jiang J."/>
            <person name="Leong S.A."/>
            <person name="Iwama H."/>
            <person name="Gojobori T."/>
            <person name="Itoh T."/>
            <person name="Niimura Y."/>
            <person name="Fujii Y."/>
            <person name="Habara T."/>
            <person name="Sakai H."/>
            <person name="Sato Y."/>
            <person name="Wilson G."/>
            <person name="Kumar K."/>
            <person name="McCouch S."/>
            <person name="Juretic N."/>
            <person name="Hoen D."/>
            <person name="Wright S."/>
            <person name="Bruskiewich R."/>
            <person name="Bureau T."/>
            <person name="Miyao A."/>
            <person name="Hirochika H."/>
            <person name="Nishikawa T."/>
            <person name="Kadowaki K."/>
            <person name="Sugiura M."/>
            <person name="Burr B."/>
            <person name="Sasaki T."/>
        </authorList>
    </citation>
    <scope>NUCLEOTIDE SEQUENCE [LARGE SCALE GENOMIC DNA]</scope>
    <source>
        <strain evidence="3">cv. Nipponbare</strain>
    </source>
</reference>
<dbReference type="EMBL" id="AP014965">
    <property type="protein sequence ID" value="BAT08086.1"/>
    <property type="molecule type" value="Genomic_DNA"/>
</dbReference>
<keyword evidence="3" id="KW-1185">Reference proteome</keyword>
<sequence length="113" mass="12427">MTFFQNQCFLHRSTISSMGTPLVSGRKTWTKTVMTVIHPAKKRKMPNLSAQSRDRNACAMTKVKKRFTATVMLCPADLVSSGKISLGTVHPSGPHDHPNASTNRQITTTTAIE</sequence>
<proteinExistence type="predicted"/>
<dbReference type="AlphaFoldDB" id="A0A0P0XLR6"/>
<accession>A0A0P0XLR6</accession>
<reference evidence="2 3" key="2">
    <citation type="journal article" date="2013" name="Plant Cell Physiol.">
        <title>Rice Annotation Project Database (RAP-DB): an integrative and interactive database for rice genomics.</title>
        <authorList>
            <person name="Sakai H."/>
            <person name="Lee S.S."/>
            <person name="Tanaka T."/>
            <person name="Numa H."/>
            <person name="Kim J."/>
            <person name="Kawahara Y."/>
            <person name="Wakimoto H."/>
            <person name="Yang C.C."/>
            <person name="Iwamoto M."/>
            <person name="Abe T."/>
            <person name="Yamada Y."/>
            <person name="Muto A."/>
            <person name="Inokuchi H."/>
            <person name="Ikemura T."/>
            <person name="Matsumoto T."/>
            <person name="Sasaki T."/>
            <person name="Itoh T."/>
        </authorList>
    </citation>
    <scope>NUCLEOTIDE SEQUENCE [LARGE SCALE GENOMIC DNA]</scope>
    <source>
        <strain evidence="3">cv. Nipponbare</strain>
    </source>
</reference>
<feature type="compositionally biased region" description="Polar residues" evidence="1">
    <location>
        <begin position="99"/>
        <end position="113"/>
    </location>
</feature>
<evidence type="ECO:0000313" key="2">
    <source>
        <dbReference type="EMBL" id="BAT08086.1"/>
    </source>
</evidence>
<evidence type="ECO:0000256" key="1">
    <source>
        <dbReference type="SAM" id="MobiDB-lite"/>
    </source>
</evidence>
<evidence type="ECO:0000313" key="3">
    <source>
        <dbReference type="Proteomes" id="UP000059680"/>
    </source>
</evidence>
<dbReference type="PaxDb" id="39947-A0A0P0XLR6"/>
<dbReference type="eggNOG" id="ENOG502ST67">
    <property type="taxonomic scope" value="Eukaryota"/>
</dbReference>